<dbReference type="GeneID" id="111016232"/>
<feature type="region of interest" description="Disordered" evidence="2">
    <location>
        <begin position="1"/>
        <end position="50"/>
    </location>
</feature>
<sequence>MESELGAKTSKRCSAINQPQALQSGFLLSPRKRPRRQPQPYEFPSKDGDGVSRFVAKDLRIKRVFSRNLPDGSGSSGEQISDKEGLIIANGSCPNEDEGVGKISETPEVRNLDVCNSSGFVEQRFDGKSEELGHSTPPDAEILAVASSDGCPRSSNTYAKVDTRMYSVTRTGSVLKPCLKRKLFKAPGSLAYKRLLPFLLDSDNYTVQGDPYPKRESNLEKKPNIESNLPNHDKELCFVDSDTCVKKSVFISGMSCKATKPNLAPPDNRDTKSFQNGNPSGNQKCSDSNNELNLVKGDSGLKKDDAVCASSHDKVLTENGGLTKHHIEHVSYNEQSKTSRLERIDGGNSFISSNVSSEVENSKLDDSKKLSNNVSEDIEKEDYVNKELQMSSLDANISCYPIMEERRDEKVECTRGADQTLGGSTIGENHSNMALESDKEHGSLVRNKSVRNPLVQLKQFAGQVSVSYRRMLPFLEDLFKDNSENCVLENIDCPRPDNELATMHLQQPSSDSHNSLDKSEGLVSCNKPCDGNSDTLSKNMNETVCETEKILTPAEVNDELLSPSKLQMHQLHSEQMLDEGKMEMDPQLHGAAVSNDQAVSSSNPSGSYEPLTGEDCTSLTDNVSDGAKLSDGNSLGPNSSGAGACILPENCINVKKGILKRNPRGCRGICTCLNCSSFRLHAERAFEFSRNQLQDAEEVASDLMKELSFLRDVLERFSDGVKGDAGYHSTKVKEACRKAAEAELIAKDRFLQMNYELDIHCRITCSQRPSVRFSCDIEKKRE</sequence>
<proteinExistence type="predicted"/>
<protein>
    <submittedName>
        <fullName evidence="4">Uncharacterized protein LOC111016232</fullName>
    </submittedName>
</protein>
<feature type="compositionally biased region" description="Polar residues" evidence="2">
    <location>
        <begin position="594"/>
        <end position="606"/>
    </location>
</feature>
<feature type="coiled-coil region" evidence="1">
    <location>
        <begin position="686"/>
        <end position="713"/>
    </location>
</feature>
<feature type="compositionally biased region" description="Polar residues" evidence="2">
    <location>
        <begin position="273"/>
        <end position="292"/>
    </location>
</feature>
<feature type="region of interest" description="Disordered" evidence="2">
    <location>
        <begin position="260"/>
        <end position="293"/>
    </location>
</feature>
<evidence type="ECO:0000256" key="2">
    <source>
        <dbReference type="SAM" id="MobiDB-lite"/>
    </source>
</evidence>
<feature type="region of interest" description="Disordered" evidence="2">
    <location>
        <begin position="593"/>
        <end position="623"/>
    </location>
</feature>
<keyword evidence="1" id="KW-0175">Coiled coil</keyword>
<accession>A0A6J1D0E4</accession>
<dbReference type="AlphaFoldDB" id="A0A6J1D0E4"/>
<evidence type="ECO:0000313" key="4">
    <source>
        <dbReference type="RefSeq" id="XP_022147234.1"/>
    </source>
</evidence>
<dbReference type="RefSeq" id="XP_022147234.1">
    <property type="nucleotide sequence ID" value="XM_022291542.1"/>
</dbReference>
<dbReference type="OrthoDB" id="766405at2759"/>
<name>A0A6J1D0E4_MOMCH</name>
<dbReference type="PANTHER" id="PTHR34461:SF4">
    <property type="entry name" value="OS01G0101800 PROTEIN"/>
    <property type="match status" value="1"/>
</dbReference>
<evidence type="ECO:0000256" key="1">
    <source>
        <dbReference type="SAM" id="Coils"/>
    </source>
</evidence>
<dbReference type="PANTHER" id="PTHR34461">
    <property type="entry name" value="EXPRESSED PROTEIN"/>
    <property type="match status" value="1"/>
</dbReference>
<keyword evidence="3" id="KW-1185">Reference proteome</keyword>
<dbReference type="KEGG" id="mcha:111016232"/>
<gene>
    <name evidence="4" type="primary">LOC111016232</name>
</gene>
<evidence type="ECO:0000313" key="3">
    <source>
        <dbReference type="Proteomes" id="UP000504603"/>
    </source>
</evidence>
<organism evidence="3 4">
    <name type="scientific">Momordica charantia</name>
    <name type="common">Bitter gourd</name>
    <name type="synonym">Balsam pear</name>
    <dbReference type="NCBI Taxonomy" id="3673"/>
    <lineage>
        <taxon>Eukaryota</taxon>
        <taxon>Viridiplantae</taxon>
        <taxon>Streptophyta</taxon>
        <taxon>Embryophyta</taxon>
        <taxon>Tracheophyta</taxon>
        <taxon>Spermatophyta</taxon>
        <taxon>Magnoliopsida</taxon>
        <taxon>eudicotyledons</taxon>
        <taxon>Gunneridae</taxon>
        <taxon>Pentapetalae</taxon>
        <taxon>rosids</taxon>
        <taxon>fabids</taxon>
        <taxon>Cucurbitales</taxon>
        <taxon>Cucurbitaceae</taxon>
        <taxon>Momordiceae</taxon>
        <taxon>Momordica</taxon>
    </lineage>
</organism>
<dbReference type="Proteomes" id="UP000504603">
    <property type="component" value="Unplaced"/>
</dbReference>
<reference evidence="4" key="1">
    <citation type="submission" date="2025-08" db="UniProtKB">
        <authorList>
            <consortium name="RefSeq"/>
        </authorList>
    </citation>
    <scope>IDENTIFICATION</scope>
    <source>
        <strain evidence="4">OHB3-1</strain>
    </source>
</reference>